<dbReference type="Proteomes" id="UP000663829">
    <property type="component" value="Unassembled WGS sequence"/>
</dbReference>
<feature type="region of interest" description="Disordered" evidence="2">
    <location>
        <begin position="88"/>
        <end position="135"/>
    </location>
</feature>
<reference evidence="4" key="1">
    <citation type="submission" date="2021-02" db="EMBL/GenBank/DDBJ databases">
        <authorList>
            <person name="Nowell W R."/>
        </authorList>
    </citation>
    <scope>NUCLEOTIDE SEQUENCE</scope>
</reference>
<keyword evidence="1" id="KW-0175">Coiled coil</keyword>
<proteinExistence type="predicted"/>
<evidence type="ECO:0000313" key="6">
    <source>
        <dbReference type="EMBL" id="CAF3660093.1"/>
    </source>
</evidence>
<feature type="compositionally biased region" description="Polar residues" evidence="2">
    <location>
        <begin position="859"/>
        <end position="876"/>
    </location>
</feature>
<organism evidence="4 7">
    <name type="scientific">Didymodactylos carnosus</name>
    <dbReference type="NCBI Taxonomy" id="1234261"/>
    <lineage>
        <taxon>Eukaryota</taxon>
        <taxon>Metazoa</taxon>
        <taxon>Spiralia</taxon>
        <taxon>Gnathifera</taxon>
        <taxon>Rotifera</taxon>
        <taxon>Eurotatoria</taxon>
        <taxon>Bdelloidea</taxon>
        <taxon>Philodinida</taxon>
        <taxon>Philodinidae</taxon>
        <taxon>Didymodactylos</taxon>
    </lineage>
</organism>
<dbReference type="Proteomes" id="UP000682733">
    <property type="component" value="Unassembled WGS sequence"/>
</dbReference>
<feature type="compositionally biased region" description="Basic and acidic residues" evidence="2">
    <location>
        <begin position="797"/>
        <end position="818"/>
    </location>
</feature>
<feature type="compositionally biased region" description="Polar residues" evidence="2">
    <location>
        <begin position="451"/>
        <end position="463"/>
    </location>
</feature>
<feature type="compositionally biased region" description="Low complexity" evidence="2">
    <location>
        <begin position="109"/>
        <end position="127"/>
    </location>
</feature>
<dbReference type="Proteomes" id="UP000677228">
    <property type="component" value="Unassembled WGS sequence"/>
</dbReference>
<dbReference type="EMBL" id="CAJOBA010002636">
    <property type="protein sequence ID" value="CAF3653535.1"/>
    <property type="molecule type" value="Genomic_DNA"/>
</dbReference>
<dbReference type="EMBL" id="CAJOBC010001160">
    <property type="protein sequence ID" value="CAF3660093.1"/>
    <property type="molecule type" value="Genomic_DNA"/>
</dbReference>
<keyword evidence="7" id="KW-1185">Reference proteome</keyword>
<feature type="region of interest" description="Disordered" evidence="2">
    <location>
        <begin position="760"/>
        <end position="847"/>
    </location>
</feature>
<dbReference type="EMBL" id="CAJNOQ010001160">
    <property type="protein sequence ID" value="CAF0872891.1"/>
    <property type="molecule type" value="Genomic_DNA"/>
</dbReference>
<accession>A0A813XTQ3</accession>
<protein>
    <submittedName>
        <fullName evidence="4">Uncharacterized protein</fullName>
    </submittedName>
</protein>
<dbReference type="EMBL" id="CAJNOK010002635">
    <property type="protein sequence ID" value="CAF0868728.1"/>
    <property type="molecule type" value="Genomic_DNA"/>
</dbReference>
<feature type="compositionally biased region" description="Low complexity" evidence="2">
    <location>
        <begin position="823"/>
        <end position="842"/>
    </location>
</feature>
<evidence type="ECO:0000256" key="1">
    <source>
        <dbReference type="SAM" id="Coils"/>
    </source>
</evidence>
<gene>
    <name evidence="4" type="ORF">GPM918_LOCUS7195</name>
    <name evidence="3" type="ORF">OVA965_LOCUS8017</name>
    <name evidence="6" type="ORF">SRO942_LOCUS7195</name>
    <name evidence="5" type="ORF">TMI583_LOCUS8013</name>
</gene>
<feature type="region of interest" description="Disordered" evidence="2">
    <location>
        <begin position="378"/>
        <end position="399"/>
    </location>
</feature>
<feature type="region of interest" description="Disordered" evidence="2">
    <location>
        <begin position="434"/>
        <end position="463"/>
    </location>
</feature>
<sequence length="960" mass="111193">MLQQKLENNNLPVNYLQFHENAFVSPLNLINLSQPPPSTFGKAPHTFYETRLSPYDGPQRPLTLQSVDAEKLNMLTFLARRKLKEDRWKKKENDMIGGNDGSTIKNRRSNLQQQRRSSSTRSTSATNIPKKSILPKKNASDINSFKIINRSETPSSVSFSVPSRIDTTPTLSISDIYESKQREIIELHKKLVSFLNVLHNDPPQRENIIDETEQEKQRRIRLKRERIRRDLRATYNSHTELKQILIEMKQPEANLHRLIYRHVNAYKTALLTVETLTNEAPIKSNDSSAQKLMMSFLSMLETLLIVNKAFHLSSLNIDPEYLQPPPVRKSIINKNFQQPKQFESKSTKSRGFIVNNEQDDSSNLLPSIYHELVKKKNRNERPRSALTNHHSVPSVLYGDRQRLRPLSADSIRQRLPEVSKKKQQNFARSTISIENKINRRARSHSPLPSHISPTSPPRSTGYSQNDIVTIDHILMKIAPRLLTTYTGQELSEQIEKARVIIPMFLTDEYLSENEIVRRVTEMLIPRNRQRIQPSPPLTHYQVQQTLDNHSQSSDIAIFQQQIVEWEDEMNKIRRRVQNVKNMELEDPIKSSSKQSRTVTFNLEPQSTPEQIYHDDNVQIHPPLFEQASNDTMEKHRLSPLSNHSRPTAFERSHKMKRLRPLDKEKINRIEEYQKQYQNYLSRTDSTKTDDFDPCKVTERLSELFLDDALWTIVYELEHLNEEICDKMTQNEILGNDIDKEQVKELISFKRLDDYHVEQQQQQVKKRISPNEYDRHYSPVENQYNMSSFEDDFNSESKLSRSDDEYEKDRRETKPKMEGTGRFTTMQTRHSTSSSSSRSSTPSYNIKPAIILRPTTIATSKTTYSSNSQRQEQTIIKKSSGRSSTPSLSSDRDSPKPHQGKKRISQHSGDDNIHVSEITGERVYSLDFDEVGAGGSEMGADTMKISARSLTTFDHDSEISD</sequence>
<name>A0A813XTQ3_9BILA</name>
<feature type="coiled-coil region" evidence="1">
    <location>
        <begin position="555"/>
        <end position="582"/>
    </location>
</feature>
<comment type="caution">
    <text evidence="4">The sequence shown here is derived from an EMBL/GenBank/DDBJ whole genome shotgun (WGS) entry which is preliminary data.</text>
</comment>
<dbReference type="AlphaFoldDB" id="A0A813XTQ3"/>
<evidence type="ECO:0000256" key="2">
    <source>
        <dbReference type="SAM" id="MobiDB-lite"/>
    </source>
</evidence>
<evidence type="ECO:0000313" key="5">
    <source>
        <dbReference type="EMBL" id="CAF3653535.1"/>
    </source>
</evidence>
<dbReference type="OrthoDB" id="10039224at2759"/>
<evidence type="ECO:0000313" key="3">
    <source>
        <dbReference type="EMBL" id="CAF0868728.1"/>
    </source>
</evidence>
<evidence type="ECO:0000313" key="4">
    <source>
        <dbReference type="EMBL" id="CAF0872891.1"/>
    </source>
</evidence>
<dbReference type="Proteomes" id="UP000681722">
    <property type="component" value="Unassembled WGS sequence"/>
</dbReference>
<feature type="region of interest" description="Disordered" evidence="2">
    <location>
        <begin position="859"/>
        <end position="913"/>
    </location>
</feature>
<evidence type="ECO:0000313" key="7">
    <source>
        <dbReference type="Proteomes" id="UP000663829"/>
    </source>
</evidence>